<dbReference type="Proteomes" id="UP000480178">
    <property type="component" value="Chromosome"/>
</dbReference>
<dbReference type="SUPFAM" id="SSF56112">
    <property type="entry name" value="Protein kinase-like (PK-like)"/>
    <property type="match status" value="1"/>
</dbReference>
<organism evidence="3 4">
    <name type="scientific">Rhodocytophaga rosea</name>
    <dbReference type="NCBI Taxonomy" id="2704465"/>
    <lineage>
        <taxon>Bacteria</taxon>
        <taxon>Pseudomonadati</taxon>
        <taxon>Bacteroidota</taxon>
        <taxon>Cytophagia</taxon>
        <taxon>Cytophagales</taxon>
        <taxon>Rhodocytophagaceae</taxon>
        <taxon>Rhodocytophaga</taxon>
    </lineage>
</organism>
<dbReference type="InterPro" id="IPR011009">
    <property type="entry name" value="Kinase-like_dom_sf"/>
</dbReference>
<name>A0A6C0GQJ3_9BACT</name>
<dbReference type="Pfam" id="PF07730">
    <property type="entry name" value="HisKA_3"/>
    <property type="match status" value="1"/>
</dbReference>
<evidence type="ECO:0000313" key="4">
    <source>
        <dbReference type="Proteomes" id="UP000480178"/>
    </source>
</evidence>
<dbReference type="CDD" id="cd14014">
    <property type="entry name" value="STKc_PknB_like"/>
    <property type="match status" value="1"/>
</dbReference>
<dbReference type="PANTHER" id="PTHR43642">
    <property type="entry name" value="HYBRID SIGNAL TRANSDUCTION HISTIDINE KINASE G"/>
    <property type="match status" value="1"/>
</dbReference>
<accession>A0A6C0GQJ3</accession>
<dbReference type="SUPFAM" id="SSF52540">
    <property type="entry name" value="P-loop containing nucleoside triphosphate hydrolases"/>
    <property type="match status" value="1"/>
</dbReference>
<dbReference type="InterPro" id="IPR005467">
    <property type="entry name" value="His_kinase_dom"/>
</dbReference>
<dbReference type="RefSeq" id="WP_162445764.1">
    <property type="nucleotide sequence ID" value="NZ_CP048222.1"/>
</dbReference>
<dbReference type="KEGG" id="rhoz:GXP67_25610"/>
<dbReference type="SUPFAM" id="SSF55781">
    <property type="entry name" value="GAF domain-like"/>
    <property type="match status" value="1"/>
</dbReference>
<dbReference type="InterPro" id="IPR003594">
    <property type="entry name" value="HATPase_dom"/>
</dbReference>
<dbReference type="InterPro" id="IPR003018">
    <property type="entry name" value="GAF"/>
</dbReference>
<dbReference type="Gene3D" id="3.40.50.300">
    <property type="entry name" value="P-loop containing nucleotide triphosphate hydrolases"/>
    <property type="match status" value="1"/>
</dbReference>
<dbReference type="SUPFAM" id="SSF55874">
    <property type="entry name" value="ATPase domain of HSP90 chaperone/DNA topoisomerase II/histidine kinase"/>
    <property type="match status" value="1"/>
</dbReference>
<dbReference type="GO" id="GO:0005524">
    <property type="term" value="F:ATP binding"/>
    <property type="evidence" value="ECO:0007669"/>
    <property type="project" value="InterPro"/>
</dbReference>
<keyword evidence="4" id="KW-1185">Reference proteome</keyword>
<dbReference type="InterPro" id="IPR053159">
    <property type="entry name" value="Hybrid_Histidine_Kinase"/>
</dbReference>
<dbReference type="GO" id="GO:0046983">
    <property type="term" value="F:protein dimerization activity"/>
    <property type="evidence" value="ECO:0007669"/>
    <property type="project" value="InterPro"/>
</dbReference>
<evidence type="ECO:0000259" key="1">
    <source>
        <dbReference type="PROSITE" id="PS50011"/>
    </source>
</evidence>
<dbReference type="Pfam" id="PF13191">
    <property type="entry name" value="AAA_16"/>
    <property type="match status" value="1"/>
</dbReference>
<sequence>MVLLSEYNFLERISLHDHTFIYRAERCKDHQKVLLKIVENASEKSEQAARIAHEYEIASSFSCKGIARFLTLETYQSLQVAVIEDIEGISLEKYLKEHKVTLAQTLQIAIAITEILEHFYQKGIVHQGLCPAHLLINPHTLDVYLIDLSIASRVSSQKGVIEQPEFLKGSLAYIAPEQTGRIKGEIDIRSDLYSLGIILYEMVLGEVPFDAKEVLTLVHLHIAKSTVPPHLSNPHIPGTLSAIILKLLSKNAEDRYQSPFGLKKDLQACLSQWNTIKRMELPMLGQYDFSGRLQPPRKLYGREKEMAQLQQAFSRVQAGALEIVLIEGYSGIGKSALVQLIKEPVYQIGGNFVEGKFNQFQRNVPYSAFIQAFKVFTDQILTQNAEGITQWREKILEAVGTNGRILTDIIPHLELLIGPQPEVAELESTETQNRLHFVFIKFIKCIARQEHPLVIFFDDLHWADAASSGLLKIIAADKDLRYVLFIGALRNKEYTSDSVFSATIENMQKEGFRIQKMVLMPLQYTHVEALIHETLQGNIQDVQAFTSLMYDKSQGNPFFIHAFLKCLHAEHILHFDFNSFGWIWNAARIQQLRFSENIVELLAGRIQKLPGITQHLLKLAACLGFEFDVSLLMIVRKQNRQEIIHALLPALEEDLILPAGDHYRFTHDRIQQAAYSLIPDAAKKQEHAIIGQALLHHFEQEDHPTYLLETVNQLNAGRELIVSTEEKYQLAALNLRAGLKVKSSAAYTLSFEYLHAGIQLLGEDAWKTHYELALQLHIEGAESSFLSGNPYMMEEWVETVVREANRVLDKVRIYEITIKSYIARNQLVYAVQASLQILELLGIRFPAKPNKLHVLTALVSIKLRLLHQPIETLNTLPPIKNPYIEAAIRVLASVGSAVYFAMPALFPLFVCKAFSLMIRYGNTPYSGVVCNSFGLIMIGGVGDIETGYKLGKIAMQLSERFEGSSLKCQSRMMVHSFISHWKEPLHHTLAPLHHNYWYGLENGNIEFAAYSIFVHCYSAFFCGRNLKDIAEEHLKVHERLLRLEHESGLNLHRIPTQAVLNLYQVVENPTVLTGSVHDEETMVPIYKERAAETTLCALYLYKLILSYLFEKEEEASQQAQEFRNRIESVAGSSEFMIFYFYDTLIAASLLSGQKNVSRRKLLNQCEANLAIFRKFSGKSPVNYQHKLYLMEAELCRLKGNIHKAAMLYDHAIEEARKNDYLNDHALSCELAGKFYLSQHRETLARHYLTESHTYYRQWGAFNKVHVLEKKYNFLSGTPVQTAIALPGTSPQQDSGDFSVERSLQGLDLHSIMKAATAISSEIQLEKLLKKLVKIAVENAGAQQGYLILIKDEAFVIEAACSIDSEEEVVLPSLPVKNNRLVSEAIINYVFVTQENVVLDNASQHPVFSSDTVLAENQSRSVLCAPIIHQGKVIGLLYFENRLISHAFTLDRIELLKLLSGQIAVSIQNALNEQKKVNAFMEREKLLKKINLQQSVQSKAILKTQENERRRIAEELHDGLGYMLSTLKLNLTSLKEQLSGPEEQVQFLHNSFLLLEDSFKELKSISNNLMPDLLFQFGLLVAVEDLCKKVNDAGKLHITFRHYNFKRKLKKDFELEVFRIVQELINNTIKHAQAINLEIQFLIQQDRLVIMAEDDGKGFDFQKKIKSRSKGKGLTNITNRINFMRGTLRVESSEDFGTSFIIDLPLTFKLVNLLTDDQITDSR</sequence>
<dbReference type="InterPro" id="IPR011990">
    <property type="entry name" value="TPR-like_helical_dom_sf"/>
</dbReference>
<dbReference type="SMART" id="SM00220">
    <property type="entry name" value="S_TKc"/>
    <property type="match status" value="1"/>
</dbReference>
<dbReference type="Pfam" id="PF00069">
    <property type="entry name" value="Pkinase"/>
    <property type="match status" value="1"/>
</dbReference>
<dbReference type="Pfam" id="PF02518">
    <property type="entry name" value="HATPase_c"/>
    <property type="match status" value="1"/>
</dbReference>
<dbReference type="PROSITE" id="PS50109">
    <property type="entry name" value="HIS_KIN"/>
    <property type="match status" value="1"/>
</dbReference>
<feature type="domain" description="Histidine kinase" evidence="2">
    <location>
        <begin position="1615"/>
        <end position="1707"/>
    </location>
</feature>
<dbReference type="CDD" id="cd16917">
    <property type="entry name" value="HATPase_UhpB-NarQ-NarX-like"/>
    <property type="match status" value="1"/>
</dbReference>
<dbReference type="Pfam" id="PF01590">
    <property type="entry name" value="GAF"/>
    <property type="match status" value="1"/>
</dbReference>
<dbReference type="InterPro" id="IPR000719">
    <property type="entry name" value="Prot_kinase_dom"/>
</dbReference>
<dbReference type="Gene3D" id="1.20.5.1930">
    <property type="match status" value="1"/>
</dbReference>
<dbReference type="InterPro" id="IPR027417">
    <property type="entry name" value="P-loop_NTPase"/>
</dbReference>
<protein>
    <submittedName>
        <fullName evidence="3">AAA family ATPase</fullName>
    </submittedName>
</protein>
<feature type="domain" description="Protein kinase" evidence="1">
    <location>
        <begin position="7"/>
        <end position="270"/>
    </location>
</feature>
<dbReference type="SMART" id="SM00065">
    <property type="entry name" value="GAF"/>
    <property type="match status" value="1"/>
</dbReference>
<gene>
    <name evidence="3" type="ORF">GXP67_25610</name>
</gene>
<dbReference type="InterPro" id="IPR041664">
    <property type="entry name" value="AAA_16"/>
</dbReference>
<dbReference type="SMART" id="SM00387">
    <property type="entry name" value="HATPase_c"/>
    <property type="match status" value="1"/>
</dbReference>
<dbReference type="Gene3D" id="3.30.450.40">
    <property type="match status" value="1"/>
</dbReference>
<dbReference type="GO" id="GO:0000155">
    <property type="term" value="F:phosphorelay sensor kinase activity"/>
    <property type="evidence" value="ECO:0007669"/>
    <property type="project" value="InterPro"/>
</dbReference>
<dbReference type="InterPro" id="IPR029016">
    <property type="entry name" value="GAF-like_dom_sf"/>
</dbReference>
<dbReference type="GO" id="GO:0016020">
    <property type="term" value="C:membrane"/>
    <property type="evidence" value="ECO:0007669"/>
    <property type="project" value="InterPro"/>
</dbReference>
<dbReference type="Gene3D" id="1.10.510.10">
    <property type="entry name" value="Transferase(Phosphotransferase) domain 1"/>
    <property type="match status" value="1"/>
</dbReference>
<dbReference type="SUPFAM" id="SSF48452">
    <property type="entry name" value="TPR-like"/>
    <property type="match status" value="1"/>
</dbReference>
<dbReference type="InterPro" id="IPR011712">
    <property type="entry name" value="Sig_transdc_His_kin_sub3_dim/P"/>
</dbReference>
<dbReference type="PANTHER" id="PTHR43642:SF1">
    <property type="entry name" value="HYBRID SIGNAL TRANSDUCTION HISTIDINE KINASE G"/>
    <property type="match status" value="1"/>
</dbReference>
<dbReference type="EMBL" id="CP048222">
    <property type="protein sequence ID" value="QHT69780.1"/>
    <property type="molecule type" value="Genomic_DNA"/>
</dbReference>
<evidence type="ECO:0000313" key="3">
    <source>
        <dbReference type="EMBL" id="QHT69780.1"/>
    </source>
</evidence>
<proteinExistence type="predicted"/>
<reference evidence="3 4" key="1">
    <citation type="submission" date="2020-01" db="EMBL/GenBank/DDBJ databases">
        <authorList>
            <person name="Kim M.K."/>
        </authorList>
    </citation>
    <scope>NUCLEOTIDE SEQUENCE [LARGE SCALE GENOMIC DNA]</scope>
    <source>
        <strain evidence="3 4">172606-1</strain>
    </source>
</reference>
<dbReference type="PROSITE" id="PS50011">
    <property type="entry name" value="PROTEIN_KINASE_DOM"/>
    <property type="match status" value="1"/>
</dbReference>
<dbReference type="Gene3D" id="3.30.565.10">
    <property type="entry name" value="Histidine kinase-like ATPase, C-terminal domain"/>
    <property type="match status" value="1"/>
</dbReference>
<evidence type="ECO:0000259" key="2">
    <source>
        <dbReference type="PROSITE" id="PS50109"/>
    </source>
</evidence>
<dbReference type="InterPro" id="IPR036890">
    <property type="entry name" value="HATPase_C_sf"/>
</dbReference>